<gene>
    <name evidence="3" type="ORF">ACFOES_02175</name>
</gene>
<feature type="transmembrane region" description="Helical" evidence="1">
    <location>
        <begin position="6"/>
        <end position="30"/>
    </location>
</feature>
<protein>
    <submittedName>
        <fullName evidence="3">Thermonuclease family protein</fullName>
    </submittedName>
</protein>
<feature type="transmembrane region" description="Helical" evidence="1">
    <location>
        <begin position="78"/>
        <end position="100"/>
    </location>
</feature>
<reference evidence="4" key="1">
    <citation type="journal article" date="2019" name="Int. J. Syst. Evol. Microbiol.">
        <title>The Global Catalogue of Microorganisms (GCM) 10K type strain sequencing project: providing services to taxonomists for standard genome sequencing and annotation.</title>
        <authorList>
            <consortium name="The Broad Institute Genomics Platform"/>
            <consortium name="The Broad Institute Genome Sequencing Center for Infectious Disease"/>
            <person name="Wu L."/>
            <person name="Ma J."/>
        </authorList>
    </citation>
    <scope>NUCLEOTIDE SEQUENCE [LARGE SCALE GENOMIC DNA]</scope>
    <source>
        <strain evidence="4">KCTC 62192</strain>
    </source>
</reference>
<accession>A0ABV7AD59</accession>
<dbReference type="EMBL" id="JBHRSK010000002">
    <property type="protein sequence ID" value="MFC2966888.1"/>
    <property type="molecule type" value="Genomic_DNA"/>
</dbReference>
<evidence type="ECO:0000256" key="1">
    <source>
        <dbReference type="SAM" id="Phobius"/>
    </source>
</evidence>
<dbReference type="InterPro" id="IPR035437">
    <property type="entry name" value="SNase_OB-fold_sf"/>
</dbReference>
<evidence type="ECO:0000313" key="4">
    <source>
        <dbReference type="Proteomes" id="UP001595443"/>
    </source>
</evidence>
<keyword evidence="1" id="KW-0812">Transmembrane</keyword>
<feature type="domain" description="TNase-like" evidence="2">
    <location>
        <begin position="108"/>
        <end position="220"/>
    </location>
</feature>
<dbReference type="Gene3D" id="2.40.50.90">
    <property type="match status" value="1"/>
</dbReference>
<dbReference type="SMART" id="SM00318">
    <property type="entry name" value="SNc"/>
    <property type="match status" value="1"/>
</dbReference>
<proteinExistence type="predicted"/>
<keyword evidence="1" id="KW-1133">Transmembrane helix</keyword>
<dbReference type="RefSeq" id="WP_377831510.1">
    <property type="nucleotide sequence ID" value="NZ_JBHRSK010000002.1"/>
</dbReference>
<evidence type="ECO:0000259" key="2">
    <source>
        <dbReference type="SMART" id="SM00318"/>
    </source>
</evidence>
<organism evidence="3 4">
    <name type="scientific">Acidimangrovimonas pyrenivorans</name>
    <dbReference type="NCBI Taxonomy" id="2030798"/>
    <lineage>
        <taxon>Bacteria</taxon>
        <taxon>Pseudomonadati</taxon>
        <taxon>Pseudomonadota</taxon>
        <taxon>Alphaproteobacteria</taxon>
        <taxon>Rhodobacterales</taxon>
        <taxon>Paracoccaceae</taxon>
        <taxon>Acidimangrovimonas</taxon>
    </lineage>
</organism>
<keyword evidence="4" id="KW-1185">Reference proteome</keyword>
<dbReference type="InterPro" id="IPR016071">
    <property type="entry name" value="Staphylococal_nuclease_OB-fold"/>
</dbReference>
<comment type="caution">
    <text evidence="3">The sequence shown here is derived from an EMBL/GenBank/DDBJ whole genome shotgun (WGS) entry which is preliminary data.</text>
</comment>
<name>A0ABV7AD59_9RHOB</name>
<keyword evidence="1" id="KW-0472">Membrane</keyword>
<dbReference type="Proteomes" id="UP001595443">
    <property type="component" value="Unassembled WGS sequence"/>
</dbReference>
<sequence length="230" mass="25516">MKPELIAFAVYFGAGVLAAFSFRAIALEIWRWWRARHPRRTGVHAGRLGKAETLNVISFRKGARRGKRANPGTASDRIARFGPGLLMLLAVSLVLVFRLLPDLMGPKAILAGTVTHVRDGDTIEVNRQPIRLNGLTCDELRTPLGDKAKAAMQRLAAGRRVTCELNGEHTYDRAVGRCRLSDGRDLGAVLISQRICGRCARYDPLRKYAAVQREAGPFEGAYPSYCWSLW</sequence>
<evidence type="ECO:0000313" key="3">
    <source>
        <dbReference type="EMBL" id="MFC2966888.1"/>
    </source>
</evidence>
<dbReference type="SUPFAM" id="SSF50199">
    <property type="entry name" value="Staphylococcal nuclease"/>
    <property type="match status" value="1"/>
</dbReference>